<name>A0A7S9R7C9_9BACT</name>
<proteinExistence type="predicted"/>
<evidence type="ECO:0000313" key="1">
    <source>
        <dbReference type="EMBL" id="QPH85151.1"/>
    </source>
</evidence>
<organism evidence="1 2">
    <name type="scientific">Campylobacter concisus</name>
    <dbReference type="NCBI Taxonomy" id="199"/>
    <lineage>
        <taxon>Bacteria</taxon>
        <taxon>Pseudomonadati</taxon>
        <taxon>Campylobacterota</taxon>
        <taxon>Epsilonproteobacteria</taxon>
        <taxon>Campylobacterales</taxon>
        <taxon>Campylobacteraceae</taxon>
        <taxon>Campylobacter</taxon>
    </lineage>
</organism>
<dbReference type="RefSeq" id="WP_107793273.1">
    <property type="nucleotide sequence ID" value="NZ_CABPTY010000001.1"/>
</dbReference>
<protein>
    <submittedName>
        <fullName evidence="1">Uncharacterized protein</fullName>
    </submittedName>
</protein>
<dbReference type="EMBL" id="CP049274">
    <property type="protein sequence ID" value="QPH85151.1"/>
    <property type="molecule type" value="Genomic_DNA"/>
</dbReference>
<dbReference type="Proteomes" id="UP000594630">
    <property type="component" value="Chromosome"/>
</dbReference>
<gene>
    <name evidence="1" type="ORF">CVT06_08655</name>
</gene>
<reference evidence="1 2" key="1">
    <citation type="journal article" date="2018" name="Emerg. Microbes Infect.">
        <title>Genomic analysis of oral Campylobacter concisus strains identified a potential bacterial molecular marker associated with active Crohn's disease.</title>
        <authorList>
            <person name="Liu F."/>
            <person name="Ma R."/>
            <person name="Tay C.Y.A."/>
            <person name="Octavia S."/>
            <person name="Lan R."/>
            <person name="Chung H.K.L."/>
            <person name="Riordan S.M."/>
            <person name="Grimm M.C."/>
            <person name="Leong R.W."/>
            <person name="Tanaka M.M."/>
            <person name="Connor S."/>
            <person name="Zhang L."/>
        </authorList>
    </citation>
    <scope>NUCLEOTIDE SEQUENCE [LARGE SCALE GENOMIC DNA]</scope>
    <source>
        <strain evidence="1 2">P10CDO-S2</strain>
    </source>
</reference>
<dbReference type="AlphaFoldDB" id="A0A7S9R7C9"/>
<accession>A0A7S9R7C9</accession>
<evidence type="ECO:0000313" key="2">
    <source>
        <dbReference type="Proteomes" id="UP000594630"/>
    </source>
</evidence>
<sequence>MGLDIDKILQEPREEIEQKEFERFQEIGILNGNIDALYASGQNSEDCLIEKCTQYGQVFSFLKVFT</sequence>